<name>A0AAJ2EVR8_9PSED</name>
<dbReference type="InterPro" id="IPR044033">
    <property type="entry name" value="GpV-like_apex"/>
</dbReference>
<dbReference type="Pfam" id="PF18946">
    <property type="entry name" value="Apex"/>
    <property type="match status" value="1"/>
</dbReference>
<dbReference type="RefSeq" id="WP_309757422.1">
    <property type="nucleotide sequence ID" value="NZ_JAVJAF010000001.1"/>
</dbReference>
<dbReference type="EMBL" id="JAVJAF010000001">
    <property type="protein sequence ID" value="MDR6234028.1"/>
    <property type="molecule type" value="Genomic_DNA"/>
</dbReference>
<comment type="caution">
    <text evidence="1">The sequence shown here is derived from an EMBL/GenBank/DDBJ whole genome shotgun (WGS) entry which is preliminary data.</text>
</comment>
<organism evidence="1 2">
    <name type="scientific">Pseudomonas oryzihabitans</name>
    <dbReference type="NCBI Taxonomy" id="47885"/>
    <lineage>
        <taxon>Bacteria</taxon>
        <taxon>Pseudomonadati</taxon>
        <taxon>Pseudomonadota</taxon>
        <taxon>Gammaproteobacteria</taxon>
        <taxon>Pseudomonadales</taxon>
        <taxon>Pseudomonadaceae</taxon>
        <taxon>Pseudomonas</taxon>
    </lineage>
</organism>
<gene>
    <name evidence="1" type="ORF">QE440_001769</name>
</gene>
<accession>A0AAJ2EVR8</accession>
<evidence type="ECO:0000313" key="1">
    <source>
        <dbReference type="EMBL" id="MDR6234028.1"/>
    </source>
</evidence>
<sequence>MSSPVNDRVPVMDVEARFGPQAVQLAMIREALDDVRTTTLVQVVSVTNDGGLEPVGLVDVQILVKRVDGAAQVMDAGIVYNVPYMRLQGGANAIILDPQVGDIGIALMADRDISSVKATKAAEAPGSNRKHDMADALYLGGVLNGVPQQYVRFTAGGIEVVSPTKVTVKAPDVALIGNVAASGGTFTHNGVNVGAKHVHSGVQAGSAQTQPPQ</sequence>
<proteinExistence type="predicted"/>
<reference evidence="1" key="1">
    <citation type="submission" date="2023-08" db="EMBL/GenBank/DDBJ databases">
        <title>Functional and genomic diversity of the sorghum phyllosphere microbiome.</title>
        <authorList>
            <person name="Shade A."/>
        </authorList>
    </citation>
    <scope>NUCLEOTIDE SEQUENCE</scope>
    <source>
        <strain evidence="1">SORGH_AS_0201</strain>
    </source>
</reference>
<dbReference type="AlphaFoldDB" id="A0AAJ2EVR8"/>
<dbReference type="InterPro" id="IPR037026">
    <property type="entry name" value="Vgr_OB-fold_dom_sf"/>
</dbReference>
<dbReference type="Proteomes" id="UP001268036">
    <property type="component" value="Unassembled WGS sequence"/>
</dbReference>
<dbReference type="Gene3D" id="2.40.50.230">
    <property type="entry name" value="Gp5 N-terminal domain"/>
    <property type="match status" value="1"/>
</dbReference>
<protein>
    <recommendedName>
        <fullName evidence="3">Phage protein Gp138 N-terminal domain-containing protein</fullName>
    </recommendedName>
</protein>
<evidence type="ECO:0008006" key="3">
    <source>
        <dbReference type="Google" id="ProtNLM"/>
    </source>
</evidence>
<evidence type="ECO:0000313" key="2">
    <source>
        <dbReference type="Proteomes" id="UP001268036"/>
    </source>
</evidence>